<protein>
    <recommendedName>
        <fullName evidence="1">DinB-like domain-containing protein</fullName>
    </recommendedName>
</protein>
<gene>
    <name evidence="2" type="ORF">GTQ38_15010</name>
</gene>
<dbReference type="Gene3D" id="1.20.120.450">
    <property type="entry name" value="dinb family like domain"/>
    <property type="match status" value="1"/>
</dbReference>
<dbReference type="InterPro" id="IPR024775">
    <property type="entry name" value="DinB-like"/>
</dbReference>
<evidence type="ECO:0000313" key="3">
    <source>
        <dbReference type="Proteomes" id="UP000475249"/>
    </source>
</evidence>
<dbReference type="RefSeq" id="WP_161436363.1">
    <property type="nucleotide sequence ID" value="NZ_WXYO01000006.1"/>
</dbReference>
<dbReference type="AlphaFoldDB" id="A0A6L9EF24"/>
<dbReference type="Proteomes" id="UP000475249">
    <property type="component" value="Unassembled WGS sequence"/>
</dbReference>
<organism evidence="2 3">
    <name type="scientific">Poritiphilus flavus</name>
    <dbReference type="NCBI Taxonomy" id="2697053"/>
    <lineage>
        <taxon>Bacteria</taxon>
        <taxon>Pseudomonadati</taxon>
        <taxon>Bacteroidota</taxon>
        <taxon>Flavobacteriia</taxon>
        <taxon>Flavobacteriales</taxon>
        <taxon>Flavobacteriaceae</taxon>
        <taxon>Poritiphilus</taxon>
    </lineage>
</organism>
<dbReference type="Pfam" id="PF12867">
    <property type="entry name" value="DinB_2"/>
    <property type="match status" value="1"/>
</dbReference>
<dbReference type="SUPFAM" id="SSF109854">
    <property type="entry name" value="DinB/YfiT-like putative metalloenzymes"/>
    <property type="match status" value="1"/>
</dbReference>
<evidence type="ECO:0000313" key="2">
    <source>
        <dbReference type="EMBL" id="NAS13326.1"/>
    </source>
</evidence>
<reference evidence="2 3" key="1">
    <citation type="submission" date="2020-01" db="EMBL/GenBank/DDBJ databases">
        <title>Bacteria diversity of Porities sp.</title>
        <authorList>
            <person name="Wang G."/>
        </authorList>
    </citation>
    <scope>NUCLEOTIDE SEQUENCE [LARGE SCALE GENOMIC DNA]</scope>
    <source>
        <strain evidence="2 3">R33</strain>
    </source>
</reference>
<dbReference type="EMBL" id="WXYO01000006">
    <property type="protein sequence ID" value="NAS13326.1"/>
    <property type="molecule type" value="Genomic_DNA"/>
</dbReference>
<proteinExistence type="predicted"/>
<feature type="domain" description="DinB-like" evidence="1">
    <location>
        <begin position="36"/>
        <end position="187"/>
    </location>
</feature>
<dbReference type="InterPro" id="IPR034660">
    <property type="entry name" value="DinB/YfiT-like"/>
</dbReference>
<accession>A0A6L9EF24</accession>
<sequence length="207" mass="23641">MNRRLILSLIGLSPLALIASKIQESRSLMDILIRRWTQSKEYTLAVFEAMPADNIEFSPTAEQMSFAQHFMHLSLINNFYIGILMDQKTYKDFNAMINADFLLERPDPINLFQPDQLEKRDTAANKALVLKYVSDCFDYAISCLGLLNDSILSGGIEKEKPEFLSGHTNLDLILRGESHTAHHRAQAVVYLRMMGIRPPTYTPYNKL</sequence>
<name>A0A6L9EF24_9FLAO</name>
<comment type="caution">
    <text evidence="2">The sequence shown here is derived from an EMBL/GenBank/DDBJ whole genome shotgun (WGS) entry which is preliminary data.</text>
</comment>
<keyword evidence="3" id="KW-1185">Reference proteome</keyword>
<evidence type="ECO:0000259" key="1">
    <source>
        <dbReference type="Pfam" id="PF12867"/>
    </source>
</evidence>